<evidence type="ECO:0000313" key="3">
    <source>
        <dbReference type="EMBL" id="CAA9384022.1"/>
    </source>
</evidence>
<dbReference type="EMBL" id="CADCUN010000115">
    <property type="protein sequence ID" value="CAA9384022.1"/>
    <property type="molecule type" value="Genomic_DNA"/>
</dbReference>
<dbReference type="InterPro" id="IPR029033">
    <property type="entry name" value="His_PPase_superfam"/>
</dbReference>
<feature type="binding site" evidence="2">
    <location>
        <position position="58"/>
    </location>
    <ligand>
        <name>substrate</name>
    </ligand>
</feature>
<organism evidence="3">
    <name type="scientific">uncultured Nocardioides sp</name>
    <dbReference type="NCBI Taxonomy" id="198441"/>
    <lineage>
        <taxon>Bacteria</taxon>
        <taxon>Bacillati</taxon>
        <taxon>Actinomycetota</taxon>
        <taxon>Actinomycetes</taxon>
        <taxon>Propionibacteriales</taxon>
        <taxon>Nocardioidaceae</taxon>
        <taxon>Nocardioides</taxon>
        <taxon>environmental samples</taxon>
    </lineage>
</organism>
<feature type="active site" description="Proton donor/acceptor" evidence="1">
    <location>
        <position position="82"/>
    </location>
</feature>
<feature type="active site" description="Tele-phosphohistidine intermediate" evidence="1">
    <location>
        <position position="9"/>
    </location>
</feature>
<dbReference type="SUPFAM" id="SSF53254">
    <property type="entry name" value="Phosphoglycerate mutase-like"/>
    <property type="match status" value="1"/>
</dbReference>
<dbReference type="SMART" id="SM00855">
    <property type="entry name" value="PGAM"/>
    <property type="match status" value="1"/>
</dbReference>
<dbReference type="PANTHER" id="PTHR48100">
    <property type="entry name" value="BROAD-SPECIFICITY PHOSPHATASE YOR283W-RELATED"/>
    <property type="match status" value="1"/>
</dbReference>
<dbReference type="Gene3D" id="3.40.50.1240">
    <property type="entry name" value="Phosphoglycerate mutase-like"/>
    <property type="match status" value="1"/>
</dbReference>
<evidence type="ECO:0000256" key="2">
    <source>
        <dbReference type="PIRSR" id="PIRSR613078-2"/>
    </source>
</evidence>
<gene>
    <name evidence="3" type="ORF">AVDCRST_MAG60-1097</name>
</gene>
<dbReference type="EC" id="3.1.3.73" evidence="3"/>
<name>A0A6J4NBQ6_9ACTN</name>
<protein>
    <submittedName>
        <fullName evidence="3">Alpha-ribazole-5'-phosphate phosphatase</fullName>
        <ecNumber evidence="3">3.1.3.73</ecNumber>
    </submittedName>
</protein>
<dbReference type="InterPro" id="IPR013078">
    <property type="entry name" value="His_Pase_superF_clade-1"/>
</dbReference>
<dbReference type="CDD" id="cd07067">
    <property type="entry name" value="HP_PGM_like"/>
    <property type="match status" value="1"/>
</dbReference>
<proteinExistence type="predicted"/>
<reference evidence="3" key="1">
    <citation type="submission" date="2020-02" db="EMBL/GenBank/DDBJ databases">
        <authorList>
            <person name="Meier V. D."/>
        </authorList>
    </citation>
    <scope>NUCLEOTIDE SEQUENCE</scope>
    <source>
        <strain evidence="3">AVDCRST_MAG60</strain>
    </source>
</reference>
<dbReference type="InterPro" id="IPR050275">
    <property type="entry name" value="PGM_Phosphatase"/>
</dbReference>
<dbReference type="GO" id="GO:0005737">
    <property type="term" value="C:cytoplasm"/>
    <property type="evidence" value="ECO:0007669"/>
    <property type="project" value="TreeGrafter"/>
</dbReference>
<dbReference type="PANTHER" id="PTHR48100:SF1">
    <property type="entry name" value="HISTIDINE PHOSPHATASE FAMILY PROTEIN-RELATED"/>
    <property type="match status" value="1"/>
</dbReference>
<dbReference type="AlphaFoldDB" id="A0A6J4NBQ6"/>
<dbReference type="GO" id="GO:0043755">
    <property type="term" value="F:alpha-ribazole phosphatase activity"/>
    <property type="evidence" value="ECO:0007669"/>
    <property type="project" value="UniProtKB-EC"/>
</dbReference>
<keyword evidence="3" id="KW-0378">Hydrolase</keyword>
<dbReference type="Pfam" id="PF00300">
    <property type="entry name" value="His_Phos_1"/>
    <property type="match status" value="1"/>
</dbReference>
<sequence length="209" mass="22784">MTRLLLVRHGETVWHSENRYAGSSDIELTAHGRRQAELLAEWAASAGLCAVWSSPLDRARQTAAPCATSAHLPHTVDERLRELDFGAAEGMTAPDMEQALPEALHAFREDPVAHHLPGGEDPLAAAQRFSACLEAVCAEHPDGRVLVVAHTTVIRLALCELMGLPLSNYRRIFPSIRNCALTEIQCRDEDVSLLQFNAPLPALSRTPAA</sequence>
<evidence type="ECO:0000256" key="1">
    <source>
        <dbReference type="PIRSR" id="PIRSR613078-1"/>
    </source>
</evidence>
<accession>A0A6J4NBQ6</accession>